<dbReference type="RefSeq" id="WP_208178813.1">
    <property type="nucleotide sequence ID" value="NZ_JAGETZ010000026.1"/>
</dbReference>
<evidence type="ECO:0000313" key="2">
    <source>
        <dbReference type="Proteomes" id="UP000664369"/>
    </source>
</evidence>
<keyword evidence="2" id="KW-1185">Reference proteome</keyword>
<comment type="caution">
    <text evidence="1">The sequence shown here is derived from an EMBL/GenBank/DDBJ whole genome shotgun (WGS) entry which is preliminary data.</text>
</comment>
<dbReference type="Pfam" id="PF05147">
    <property type="entry name" value="LANC_like"/>
    <property type="match status" value="1"/>
</dbReference>
<evidence type="ECO:0008006" key="3">
    <source>
        <dbReference type="Google" id="ProtNLM"/>
    </source>
</evidence>
<protein>
    <recommendedName>
        <fullName evidence="3">DUF4243 domain-containing protein</fullName>
    </recommendedName>
</protein>
<gene>
    <name evidence="1" type="ORF">J4E00_28695</name>
</gene>
<dbReference type="InterPro" id="IPR007822">
    <property type="entry name" value="LANC-like"/>
</dbReference>
<proteinExistence type="predicted"/>
<dbReference type="EMBL" id="JAGETZ010000026">
    <property type="protein sequence ID" value="MBO2013073.1"/>
    <property type="molecule type" value="Genomic_DNA"/>
</dbReference>
<organism evidence="1 2">
    <name type="scientific">Hymenobacter negativus</name>
    <dbReference type="NCBI Taxonomy" id="2795026"/>
    <lineage>
        <taxon>Bacteria</taxon>
        <taxon>Pseudomonadati</taxon>
        <taxon>Bacteroidota</taxon>
        <taxon>Cytophagia</taxon>
        <taxon>Cytophagales</taxon>
        <taxon>Hymenobacteraceae</taxon>
        <taxon>Hymenobacter</taxon>
    </lineage>
</organism>
<name>A0ABS3QQ64_9BACT</name>
<dbReference type="SUPFAM" id="SSF158745">
    <property type="entry name" value="LanC-like"/>
    <property type="match status" value="1"/>
</dbReference>
<dbReference type="Gene3D" id="1.50.10.20">
    <property type="match status" value="1"/>
</dbReference>
<sequence length="401" mass="44835">MKANHPMGMQESSSTNYPSGRFPTDVFAMQNRPLTVAQSWQEVHQVLTSTSPASAAPPDLFGIAIYHYCVYKAIGREHALLAHRSFDQLIAHLDQHPVEVWTGPALNQVCMAAWLSSQPAPAGFLTTASQATLARLDQALQAEALRLLQRSDETSRSNFFRIVRYFALRPSIPFVSNCLRQLLAMPVLFTYAEPLQLGLSAGLADELLVLINLCHAGVSDTESKQRIHIGIQRILATKRNIDFSEQQYSVFPYQVHNQLKETTFSSELSWRRGDIGQSFLLYKAHSLSQDPDLLNIAELVGLNTLLRTTSDNTEVVSSQLESGAAGLAHIYHKLCQLSGNEAYQRGQIYWLTQTQQWLRQELANDIYNNRLGDLLQGLVGVGLVLLSAMTEKELKWDEIVL</sequence>
<reference evidence="1 2" key="1">
    <citation type="submission" date="2021-03" db="EMBL/GenBank/DDBJ databases">
        <authorList>
            <person name="Kim M.K."/>
        </authorList>
    </citation>
    <scope>NUCLEOTIDE SEQUENCE [LARGE SCALE GENOMIC DNA]</scope>
    <source>
        <strain evidence="1 2">BT442</strain>
    </source>
</reference>
<accession>A0ABS3QQ64</accession>
<evidence type="ECO:0000313" key="1">
    <source>
        <dbReference type="EMBL" id="MBO2013073.1"/>
    </source>
</evidence>
<dbReference type="SMART" id="SM01260">
    <property type="entry name" value="LANC_like"/>
    <property type="match status" value="1"/>
</dbReference>
<dbReference type="Proteomes" id="UP000664369">
    <property type="component" value="Unassembled WGS sequence"/>
</dbReference>